<dbReference type="PANTHER" id="PTHR42928">
    <property type="entry name" value="TRICARBOXYLATE-BINDING PROTEIN"/>
    <property type="match status" value="1"/>
</dbReference>
<keyword evidence="4" id="KW-1185">Reference proteome</keyword>
<dbReference type="PANTHER" id="PTHR42928:SF5">
    <property type="entry name" value="BLR1237 PROTEIN"/>
    <property type="match status" value="1"/>
</dbReference>
<comment type="similarity">
    <text evidence="1">Belongs to the UPF0065 (bug) family.</text>
</comment>
<dbReference type="Gene3D" id="3.40.190.10">
    <property type="entry name" value="Periplasmic binding protein-like II"/>
    <property type="match status" value="1"/>
</dbReference>
<gene>
    <name evidence="3" type="ORF">GCM10007276_05070</name>
</gene>
<keyword evidence="2" id="KW-0732">Signal</keyword>
<reference evidence="3" key="2">
    <citation type="submission" date="2020-09" db="EMBL/GenBank/DDBJ databases">
        <authorList>
            <person name="Sun Q."/>
            <person name="Sedlacek I."/>
        </authorList>
    </citation>
    <scope>NUCLEOTIDE SEQUENCE</scope>
    <source>
        <strain evidence="3">CCM 7684</strain>
    </source>
</reference>
<sequence length="321" mass="33583">MTSGLLACGILLAPAVTMANDKFPEKEVTIVVPFTPGGVTDLNAQILAKHLAKHWGQKVSLQGMPGAGGAKGTMHVLAAPKDGYTMMMSATGQATQNPAIDSKSPYKWDDPTLVARTSLSPLVFVVKGDSPWNSLEDVVNDVKANPEKYKFGTSGRGGVGAIALSVLLGSSGVDVSKVGTVEKQGGGPLLEAVVTGETHFAAQYLAEMGDLLKSKAIKPLAVSTSERVKQLPDTPTAKEAGYENFSLIGWNGIVGPGDLPEEAVNDWAKALEALSSDADFVAETEASGAVVSFLGPKEFKSALKVEYETALDLVTKLGLRR</sequence>
<accession>A0A8J2YB11</accession>
<dbReference type="PIRSF" id="PIRSF017082">
    <property type="entry name" value="YflP"/>
    <property type="match status" value="1"/>
</dbReference>
<dbReference type="RefSeq" id="WP_188408125.1">
    <property type="nucleotide sequence ID" value="NZ_BMCP01000001.1"/>
</dbReference>
<dbReference type="Gene3D" id="3.40.190.150">
    <property type="entry name" value="Bordetella uptake gene, domain 1"/>
    <property type="match status" value="1"/>
</dbReference>
<evidence type="ECO:0000313" key="4">
    <source>
        <dbReference type="Proteomes" id="UP000602745"/>
    </source>
</evidence>
<evidence type="ECO:0000256" key="1">
    <source>
        <dbReference type="ARBA" id="ARBA00006987"/>
    </source>
</evidence>
<dbReference type="InterPro" id="IPR042100">
    <property type="entry name" value="Bug_dom1"/>
</dbReference>
<protein>
    <submittedName>
        <fullName evidence="3">MFS transporter</fullName>
    </submittedName>
</protein>
<feature type="signal peptide" evidence="2">
    <location>
        <begin position="1"/>
        <end position="19"/>
    </location>
</feature>
<dbReference type="CDD" id="cd07012">
    <property type="entry name" value="PBP2_Bug_TTT"/>
    <property type="match status" value="1"/>
</dbReference>
<proteinExistence type="inferred from homology"/>
<dbReference type="SUPFAM" id="SSF53850">
    <property type="entry name" value="Periplasmic binding protein-like II"/>
    <property type="match status" value="1"/>
</dbReference>
<dbReference type="InterPro" id="IPR005064">
    <property type="entry name" value="BUG"/>
</dbReference>
<evidence type="ECO:0000313" key="3">
    <source>
        <dbReference type="EMBL" id="GGE30855.1"/>
    </source>
</evidence>
<dbReference type="EMBL" id="BMCP01000001">
    <property type="protein sequence ID" value="GGE30855.1"/>
    <property type="molecule type" value="Genomic_DNA"/>
</dbReference>
<evidence type="ECO:0000256" key="2">
    <source>
        <dbReference type="SAM" id="SignalP"/>
    </source>
</evidence>
<feature type="chain" id="PRO_5035170887" evidence="2">
    <location>
        <begin position="20"/>
        <end position="321"/>
    </location>
</feature>
<dbReference type="Proteomes" id="UP000602745">
    <property type="component" value="Unassembled WGS sequence"/>
</dbReference>
<comment type="caution">
    <text evidence="3">The sequence shown here is derived from an EMBL/GenBank/DDBJ whole genome shotgun (WGS) entry which is preliminary data.</text>
</comment>
<organism evidence="3 4">
    <name type="scientific">Agaricicola taiwanensis</name>
    <dbReference type="NCBI Taxonomy" id="591372"/>
    <lineage>
        <taxon>Bacteria</taxon>
        <taxon>Pseudomonadati</taxon>
        <taxon>Pseudomonadota</taxon>
        <taxon>Alphaproteobacteria</taxon>
        <taxon>Rhodobacterales</taxon>
        <taxon>Paracoccaceae</taxon>
        <taxon>Agaricicola</taxon>
    </lineage>
</organism>
<dbReference type="Pfam" id="PF03401">
    <property type="entry name" value="TctC"/>
    <property type="match status" value="1"/>
</dbReference>
<dbReference type="AlphaFoldDB" id="A0A8J2YB11"/>
<reference evidence="3" key="1">
    <citation type="journal article" date="2014" name="Int. J. Syst. Evol. Microbiol.">
        <title>Complete genome sequence of Corynebacterium casei LMG S-19264T (=DSM 44701T), isolated from a smear-ripened cheese.</title>
        <authorList>
            <consortium name="US DOE Joint Genome Institute (JGI-PGF)"/>
            <person name="Walter F."/>
            <person name="Albersmeier A."/>
            <person name="Kalinowski J."/>
            <person name="Ruckert C."/>
        </authorList>
    </citation>
    <scope>NUCLEOTIDE SEQUENCE</scope>
    <source>
        <strain evidence="3">CCM 7684</strain>
    </source>
</reference>
<name>A0A8J2YB11_9RHOB</name>